<sequence>MTKKLILDLDTGIDDSLAIAYALGSPEVELIGITGTYGNVTVDLGVRNSLAVTELLGHPEVPVYPGLSHPTTRDGFAVSDSTARIHGYNGIGEVEIPDASRALQSESAVDFIIDAANTYGDDLIYVPTGALTNIAAVLARDPQAVKRIGDITIMGGALTVPGNVNAWTEANISQDPEAADALFRSGAQVTMIGLDVTLQTLLTKRETAKWRALDTSAGRFLADMTDYYIGAYGRIAPHLGGCGLHDPLAVAAAIDPSLATTLPINMMVDLEGPTRGRTIGDNTRLNDPVKTARVAVGVDVPRFLDEFMRRITALAAGTALVAGTSLSAGTAQSAASATAEAHPAPKAV</sequence>
<dbReference type="PANTHER" id="PTHR12304:SF4">
    <property type="entry name" value="URIDINE NUCLEOSIDASE"/>
    <property type="match status" value="1"/>
</dbReference>
<evidence type="ECO:0000313" key="6">
    <source>
        <dbReference type="Proteomes" id="UP000345527"/>
    </source>
</evidence>
<dbReference type="Gene3D" id="3.90.245.10">
    <property type="entry name" value="Ribonucleoside hydrolase-like"/>
    <property type="match status" value="1"/>
</dbReference>
<name>A0A5J5DVX2_9BIFI</name>
<proteinExistence type="predicted"/>
<comment type="caution">
    <text evidence="5">The sequence shown here is derived from an EMBL/GenBank/DDBJ whole genome shotgun (WGS) entry which is preliminary data.</text>
</comment>
<evidence type="ECO:0000256" key="2">
    <source>
        <dbReference type="ARBA" id="ARBA00023295"/>
    </source>
</evidence>
<accession>A0A5J5DVX2</accession>
<feature type="domain" description="Inosine/uridine-preferring nucleoside hydrolase" evidence="3">
    <location>
        <begin position="5"/>
        <end position="305"/>
    </location>
</feature>
<dbReference type="InterPro" id="IPR036452">
    <property type="entry name" value="Ribo_hydro-like"/>
</dbReference>
<dbReference type="Pfam" id="PF01156">
    <property type="entry name" value="IU_nuc_hydro"/>
    <property type="match status" value="1"/>
</dbReference>
<dbReference type="SUPFAM" id="SSF53590">
    <property type="entry name" value="Nucleoside hydrolase"/>
    <property type="match status" value="1"/>
</dbReference>
<dbReference type="InterPro" id="IPR001910">
    <property type="entry name" value="Inosine/uridine_hydrolase_dom"/>
</dbReference>
<dbReference type="Proteomes" id="UP000374630">
    <property type="component" value="Unassembled WGS sequence"/>
</dbReference>
<evidence type="ECO:0000313" key="7">
    <source>
        <dbReference type="Proteomes" id="UP000374630"/>
    </source>
</evidence>
<dbReference type="GO" id="GO:0008477">
    <property type="term" value="F:purine nucleosidase activity"/>
    <property type="evidence" value="ECO:0007669"/>
    <property type="project" value="TreeGrafter"/>
</dbReference>
<keyword evidence="1 5" id="KW-0378">Hydrolase</keyword>
<evidence type="ECO:0000313" key="5">
    <source>
        <dbReference type="EMBL" id="KAA8822806.1"/>
    </source>
</evidence>
<dbReference type="GO" id="GO:0005829">
    <property type="term" value="C:cytosol"/>
    <property type="evidence" value="ECO:0007669"/>
    <property type="project" value="TreeGrafter"/>
</dbReference>
<keyword evidence="7" id="KW-1185">Reference proteome</keyword>
<organism evidence="5 6">
    <name type="scientific">Bifidobacterium vespertilionis</name>
    <dbReference type="NCBI Taxonomy" id="2562524"/>
    <lineage>
        <taxon>Bacteria</taxon>
        <taxon>Bacillati</taxon>
        <taxon>Actinomycetota</taxon>
        <taxon>Actinomycetes</taxon>
        <taxon>Bifidobacteriales</taxon>
        <taxon>Bifidobacteriaceae</taxon>
        <taxon>Bifidobacterium</taxon>
    </lineage>
</organism>
<dbReference type="EMBL" id="RZOA01000015">
    <property type="protein sequence ID" value="KAA8822806.1"/>
    <property type="molecule type" value="Genomic_DNA"/>
</dbReference>
<dbReference type="EMBL" id="RZNZ01000006">
    <property type="protein sequence ID" value="KAA8820984.1"/>
    <property type="molecule type" value="Genomic_DNA"/>
</dbReference>
<evidence type="ECO:0000259" key="3">
    <source>
        <dbReference type="Pfam" id="PF01156"/>
    </source>
</evidence>
<keyword evidence="2" id="KW-0326">Glycosidase</keyword>
<evidence type="ECO:0000313" key="4">
    <source>
        <dbReference type="EMBL" id="KAA8820984.1"/>
    </source>
</evidence>
<dbReference type="PANTHER" id="PTHR12304">
    <property type="entry name" value="INOSINE-URIDINE PREFERRING NUCLEOSIDE HYDROLASE"/>
    <property type="match status" value="1"/>
</dbReference>
<dbReference type="GO" id="GO:0006152">
    <property type="term" value="P:purine nucleoside catabolic process"/>
    <property type="evidence" value="ECO:0007669"/>
    <property type="project" value="TreeGrafter"/>
</dbReference>
<evidence type="ECO:0000256" key="1">
    <source>
        <dbReference type="ARBA" id="ARBA00022801"/>
    </source>
</evidence>
<protein>
    <submittedName>
        <fullName evidence="5">Nucleoside hydrolase</fullName>
    </submittedName>
</protein>
<dbReference type="InterPro" id="IPR023186">
    <property type="entry name" value="IUNH"/>
</dbReference>
<dbReference type="Proteomes" id="UP000345527">
    <property type="component" value="Unassembled WGS sequence"/>
</dbReference>
<reference evidence="6 7" key="1">
    <citation type="journal article" date="2019" name="Syst. Appl. Microbiol.">
        <title>Characterization of Bifidobacterium species in feaces of the Egyptian fruit bat: Description of B. vespertilionis sp. nov. and B. rousetti sp. nov.</title>
        <authorList>
            <person name="Modesto M."/>
            <person name="Satti M."/>
            <person name="Watanabe K."/>
            <person name="Puglisi E."/>
            <person name="Morelli L."/>
            <person name="Huang C.-H."/>
            <person name="Liou J.-S."/>
            <person name="Miyashita M."/>
            <person name="Tamura T."/>
            <person name="Saito S."/>
            <person name="Mori K."/>
            <person name="Huang L."/>
            <person name="Sciavilla P."/>
            <person name="Sandri C."/>
            <person name="Spiezio C."/>
            <person name="Vitali F."/>
            <person name="Cavalieri D."/>
            <person name="Perpetuini G."/>
            <person name="Tofalo R."/>
            <person name="Bonetti A."/>
            <person name="Arita M."/>
            <person name="Mattarelli P."/>
        </authorList>
    </citation>
    <scope>NUCLEOTIDE SEQUENCE [LARGE SCALE GENOMIC DNA]</scope>
    <source>
        <strain evidence="4 7">RST16</strain>
        <strain evidence="5 6">RST8</strain>
    </source>
</reference>
<dbReference type="CDD" id="cd02650">
    <property type="entry name" value="nuc_hydro_CaPnhB"/>
    <property type="match status" value="1"/>
</dbReference>
<dbReference type="OrthoDB" id="9797882at2"/>
<dbReference type="AlphaFoldDB" id="A0A5J5DVX2"/>
<gene>
    <name evidence="5" type="ORF">EM848_08115</name>
    <name evidence="4" type="ORF">EMO90_05860</name>
</gene>